<keyword evidence="13" id="KW-1185">Reference proteome</keyword>
<dbReference type="InterPro" id="IPR022689">
    <property type="entry name" value="Iron_dep_repressor"/>
</dbReference>
<feature type="domain" description="Iron dependent repressor metal binding and dimerisation" evidence="11">
    <location>
        <begin position="367"/>
        <end position="420"/>
    </location>
</feature>
<dbReference type="InterPro" id="IPR001367">
    <property type="entry name" value="Fe_dep_repressor"/>
</dbReference>
<dbReference type="InterPro" id="IPR001626">
    <property type="entry name" value="ABC_TroCD"/>
</dbReference>
<evidence type="ECO:0000256" key="3">
    <source>
        <dbReference type="ARBA" id="ARBA00022448"/>
    </source>
</evidence>
<reference evidence="12 13" key="1">
    <citation type="submission" date="2019-02" db="EMBL/GenBank/DDBJ databases">
        <title>Deep-cultivation of Planctomycetes and their phenomic and genomic characterization uncovers novel biology.</title>
        <authorList>
            <person name="Wiegand S."/>
            <person name="Jogler M."/>
            <person name="Boedeker C."/>
            <person name="Pinto D."/>
            <person name="Vollmers J."/>
            <person name="Rivas-Marin E."/>
            <person name="Kohn T."/>
            <person name="Peeters S.H."/>
            <person name="Heuer A."/>
            <person name="Rast P."/>
            <person name="Oberbeckmann S."/>
            <person name="Bunk B."/>
            <person name="Jeske O."/>
            <person name="Meyerdierks A."/>
            <person name="Storesund J.E."/>
            <person name="Kallscheuer N."/>
            <person name="Luecker S."/>
            <person name="Lage O.M."/>
            <person name="Pohl T."/>
            <person name="Merkel B.J."/>
            <person name="Hornburger P."/>
            <person name="Mueller R.-W."/>
            <person name="Bruemmer F."/>
            <person name="Labrenz M."/>
            <person name="Spormann A.M."/>
            <person name="Op Den Camp H."/>
            <person name="Overmann J."/>
            <person name="Amann R."/>
            <person name="Jetten M.S.M."/>
            <person name="Mascher T."/>
            <person name="Medema M.H."/>
            <person name="Devos D.P."/>
            <person name="Kaster A.-K."/>
            <person name="Ovreas L."/>
            <person name="Rohde M."/>
            <person name="Galperin M.Y."/>
            <person name="Jogler C."/>
        </authorList>
    </citation>
    <scope>NUCLEOTIDE SEQUENCE [LARGE SCALE GENOMIC DNA]</scope>
    <source>
        <strain evidence="12 13">Mal64</strain>
    </source>
</reference>
<dbReference type="Pfam" id="PF00950">
    <property type="entry name" value="ABC-3"/>
    <property type="match status" value="1"/>
</dbReference>
<feature type="transmembrane region" description="Helical" evidence="10">
    <location>
        <begin position="267"/>
        <end position="287"/>
    </location>
</feature>
<feature type="compositionally biased region" description="Pro residues" evidence="9">
    <location>
        <begin position="435"/>
        <end position="445"/>
    </location>
</feature>
<feature type="transmembrane region" description="Helical" evidence="10">
    <location>
        <begin position="34"/>
        <end position="54"/>
    </location>
</feature>
<dbReference type="SUPFAM" id="SSF47979">
    <property type="entry name" value="Iron-dependent repressor protein, dimerization domain"/>
    <property type="match status" value="1"/>
</dbReference>
<evidence type="ECO:0000313" key="13">
    <source>
        <dbReference type="Proteomes" id="UP000315440"/>
    </source>
</evidence>
<evidence type="ECO:0000259" key="11">
    <source>
        <dbReference type="Pfam" id="PF02742"/>
    </source>
</evidence>
<comment type="caution">
    <text evidence="12">The sequence shown here is derived from an EMBL/GenBank/DDBJ whole genome shotgun (WGS) entry which is preliminary data.</text>
</comment>
<evidence type="ECO:0000256" key="1">
    <source>
        <dbReference type="ARBA" id="ARBA00004651"/>
    </source>
</evidence>
<dbReference type="SUPFAM" id="SSF81345">
    <property type="entry name" value="ABC transporter involved in vitamin B12 uptake, BtuC"/>
    <property type="match status" value="1"/>
</dbReference>
<evidence type="ECO:0000256" key="10">
    <source>
        <dbReference type="SAM" id="Phobius"/>
    </source>
</evidence>
<dbReference type="OrthoDB" id="9788905at2"/>
<dbReference type="CDD" id="cd06550">
    <property type="entry name" value="TM_ABC_iron-siderophores_like"/>
    <property type="match status" value="1"/>
</dbReference>
<comment type="similarity">
    <text evidence="2 8">Belongs to the ABC-3 integral membrane protein family.</text>
</comment>
<dbReference type="Gene3D" id="1.10.3470.10">
    <property type="entry name" value="ABC transporter involved in vitamin B12 uptake, BtuC"/>
    <property type="match status" value="1"/>
</dbReference>
<keyword evidence="5 8" id="KW-0812">Transmembrane</keyword>
<protein>
    <submittedName>
        <fullName evidence="12">Manganese transport system membrane protein MntB</fullName>
    </submittedName>
</protein>
<feature type="region of interest" description="Disordered" evidence="9">
    <location>
        <begin position="426"/>
        <end position="445"/>
    </location>
</feature>
<dbReference type="PANTHER" id="PTHR30477">
    <property type="entry name" value="ABC-TRANSPORTER METAL-BINDING PROTEIN"/>
    <property type="match status" value="1"/>
</dbReference>
<feature type="transmembrane region" description="Helical" evidence="10">
    <location>
        <begin position="221"/>
        <end position="247"/>
    </location>
</feature>
<keyword evidence="4" id="KW-1003">Cell membrane</keyword>
<evidence type="ECO:0000256" key="2">
    <source>
        <dbReference type="ARBA" id="ARBA00008034"/>
    </source>
</evidence>
<evidence type="ECO:0000256" key="8">
    <source>
        <dbReference type="RuleBase" id="RU003943"/>
    </source>
</evidence>
<dbReference type="AlphaFoldDB" id="A0A5C5ZSM7"/>
<keyword evidence="3 8" id="KW-0813">Transport</keyword>
<dbReference type="GO" id="GO:0046983">
    <property type="term" value="F:protein dimerization activity"/>
    <property type="evidence" value="ECO:0007669"/>
    <property type="project" value="InterPro"/>
</dbReference>
<dbReference type="Pfam" id="PF02742">
    <property type="entry name" value="Fe_dep_repr_C"/>
    <property type="match status" value="1"/>
</dbReference>
<dbReference type="InterPro" id="IPR036421">
    <property type="entry name" value="Fe_dep_repressor_sf"/>
</dbReference>
<dbReference type="GO" id="GO:0043190">
    <property type="term" value="C:ATP-binding cassette (ABC) transporter complex"/>
    <property type="evidence" value="ECO:0007669"/>
    <property type="project" value="InterPro"/>
</dbReference>
<feature type="transmembrane region" description="Helical" evidence="10">
    <location>
        <begin position="138"/>
        <end position="155"/>
    </location>
</feature>
<evidence type="ECO:0000256" key="9">
    <source>
        <dbReference type="SAM" id="MobiDB-lite"/>
    </source>
</evidence>
<keyword evidence="6 10" id="KW-1133">Transmembrane helix</keyword>
<dbReference type="Gene3D" id="1.10.10.10">
    <property type="entry name" value="Winged helix-like DNA-binding domain superfamily/Winged helix DNA-binding domain"/>
    <property type="match status" value="1"/>
</dbReference>
<dbReference type="Proteomes" id="UP000315440">
    <property type="component" value="Unassembled WGS sequence"/>
</dbReference>
<keyword evidence="7 10" id="KW-0472">Membrane</keyword>
<dbReference type="GO" id="GO:0003700">
    <property type="term" value="F:DNA-binding transcription factor activity"/>
    <property type="evidence" value="ECO:0007669"/>
    <property type="project" value="InterPro"/>
</dbReference>
<dbReference type="RefSeq" id="WP_146396191.1">
    <property type="nucleotide sequence ID" value="NZ_SJPQ01000001.1"/>
</dbReference>
<dbReference type="GO" id="GO:0010043">
    <property type="term" value="P:response to zinc ion"/>
    <property type="evidence" value="ECO:0007669"/>
    <property type="project" value="TreeGrafter"/>
</dbReference>
<accession>A0A5C5ZSM7</accession>
<evidence type="ECO:0000256" key="6">
    <source>
        <dbReference type="ARBA" id="ARBA00022989"/>
    </source>
</evidence>
<feature type="transmembrane region" description="Helical" evidence="10">
    <location>
        <begin position="61"/>
        <end position="80"/>
    </location>
</feature>
<dbReference type="GO" id="GO:0046914">
    <property type="term" value="F:transition metal ion binding"/>
    <property type="evidence" value="ECO:0007669"/>
    <property type="project" value="InterPro"/>
</dbReference>
<evidence type="ECO:0000256" key="4">
    <source>
        <dbReference type="ARBA" id="ARBA00022475"/>
    </source>
</evidence>
<dbReference type="PANTHER" id="PTHR30477:SF3">
    <property type="entry name" value="METAL TRANSPORT SYSTEM MEMBRANE PROTEIN CT_069-RELATED"/>
    <property type="match status" value="1"/>
</dbReference>
<dbReference type="InterPro" id="IPR036388">
    <property type="entry name" value="WH-like_DNA-bd_sf"/>
</dbReference>
<dbReference type="GO" id="GO:0055085">
    <property type="term" value="P:transmembrane transport"/>
    <property type="evidence" value="ECO:0007669"/>
    <property type="project" value="InterPro"/>
</dbReference>
<organism evidence="12 13">
    <name type="scientific">Pseudobythopirellula maris</name>
    <dbReference type="NCBI Taxonomy" id="2527991"/>
    <lineage>
        <taxon>Bacteria</taxon>
        <taxon>Pseudomonadati</taxon>
        <taxon>Planctomycetota</taxon>
        <taxon>Planctomycetia</taxon>
        <taxon>Pirellulales</taxon>
        <taxon>Lacipirellulaceae</taxon>
        <taxon>Pseudobythopirellula</taxon>
    </lineage>
</organism>
<feature type="transmembrane region" description="Helical" evidence="10">
    <location>
        <begin position="181"/>
        <end position="209"/>
    </location>
</feature>
<name>A0A5C5ZSM7_9BACT</name>
<sequence length="445" mass="47558">MTATALALKVALGAALLGASAGLIGTFAVLRRQALLGDMLAHAALPGICLAFLLTGLRDPLVLSLGALGTGLVGVMALALARRWTRTREDAAMGVVLSSFFGVGVLLLTVIQKNPTGSQAGLDSYLFGEIASLQNRDVLLLGVLAAGLVVLFFVSRKELTLLCFDDGFARSQGWPTVLMDFLVMASVAVVTVLGLPICGVVLIAAMLIYPCAAARFWTNRLGAVAVLACLIGAVAGGAGVLIASPIVSAESTLGALLRNQSGSLPPPGPMIVLCGAVLFGFSTLFAPERGLVARVWRNHRLQRKVQREHLLRSLYELTEKQGPPTREISPAELATRYRAEPWAESWTLARAERRGLIDRNAESVRLTPSGAVEAARVTRVHRLWELYLVRHADIAADHVDRDADDVEHLLPPELIDRLEADMTREYPSSAAPEVNVPPSPHEIET</sequence>
<gene>
    <name evidence="12" type="primary">mntB_1</name>
    <name evidence="12" type="ORF">Mal64_03690</name>
</gene>
<feature type="transmembrane region" description="Helical" evidence="10">
    <location>
        <begin position="92"/>
        <end position="111"/>
    </location>
</feature>
<evidence type="ECO:0000256" key="5">
    <source>
        <dbReference type="ARBA" id="ARBA00022692"/>
    </source>
</evidence>
<comment type="subcellular location">
    <subcellularLocation>
        <location evidence="1 8">Cell membrane</location>
        <topology evidence="1 8">Multi-pass membrane protein</topology>
    </subcellularLocation>
</comment>
<proteinExistence type="inferred from homology"/>
<evidence type="ECO:0000256" key="7">
    <source>
        <dbReference type="ARBA" id="ARBA00023136"/>
    </source>
</evidence>
<evidence type="ECO:0000313" key="12">
    <source>
        <dbReference type="EMBL" id="TWT89987.1"/>
    </source>
</evidence>
<dbReference type="SMART" id="SM00529">
    <property type="entry name" value="HTH_DTXR"/>
    <property type="match status" value="1"/>
</dbReference>
<dbReference type="EMBL" id="SJPQ01000001">
    <property type="protein sequence ID" value="TWT89987.1"/>
    <property type="molecule type" value="Genomic_DNA"/>
</dbReference>
<dbReference type="InterPro" id="IPR037294">
    <property type="entry name" value="ABC_BtuC-like"/>
</dbReference>